<evidence type="ECO:0000256" key="1">
    <source>
        <dbReference type="SAM" id="MobiDB-lite"/>
    </source>
</evidence>
<comment type="caution">
    <text evidence="2">The sequence shown here is derived from an EMBL/GenBank/DDBJ whole genome shotgun (WGS) entry which is preliminary data.</text>
</comment>
<feature type="compositionally biased region" description="Polar residues" evidence="1">
    <location>
        <begin position="156"/>
        <end position="169"/>
    </location>
</feature>
<keyword evidence="3" id="KW-1185">Reference proteome</keyword>
<feature type="region of interest" description="Disordered" evidence="1">
    <location>
        <begin position="155"/>
        <end position="185"/>
    </location>
</feature>
<evidence type="ECO:0000313" key="3">
    <source>
        <dbReference type="Proteomes" id="UP000286134"/>
    </source>
</evidence>
<reference evidence="2 3" key="1">
    <citation type="journal article" date="2018" name="BMC Genomics">
        <title>Comparative genome analyses reveal sequence features reflecting distinct modes of host-adaptation between dicot and monocot powdery mildew.</title>
        <authorList>
            <person name="Wu Y."/>
            <person name="Ma X."/>
            <person name="Pan Z."/>
            <person name="Kale S.D."/>
            <person name="Song Y."/>
            <person name="King H."/>
            <person name="Zhang Q."/>
            <person name="Presley C."/>
            <person name="Deng X."/>
            <person name="Wei C.I."/>
            <person name="Xiao S."/>
        </authorList>
    </citation>
    <scope>NUCLEOTIDE SEQUENCE [LARGE SCALE GENOMIC DNA]</scope>
    <source>
        <strain evidence="2">UMSG2</strain>
    </source>
</reference>
<feature type="non-terminal residue" evidence="2">
    <location>
        <position position="185"/>
    </location>
</feature>
<gene>
    <name evidence="2" type="ORF">OnM2_095047</name>
</gene>
<evidence type="ECO:0000313" key="2">
    <source>
        <dbReference type="EMBL" id="RKF54714.1"/>
    </source>
</evidence>
<accession>A0A420HB96</accession>
<organism evidence="2 3">
    <name type="scientific">Erysiphe neolycopersici</name>
    <dbReference type="NCBI Taxonomy" id="212602"/>
    <lineage>
        <taxon>Eukaryota</taxon>
        <taxon>Fungi</taxon>
        <taxon>Dikarya</taxon>
        <taxon>Ascomycota</taxon>
        <taxon>Pezizomycotina</taxon>
        <taxon>Leotiomycetes</taxon>
        <taxon>Erysiphales</taxon>
        <taxon>Erysiphaceae</taxon>
        <taxon>Erysiphe</taxon>
    </lineage>
</organism>
<name>A0A420HB96_9PEZI</name>
<dbReference type="EMBL" id="MCFK01009553">
    <property type="protein sequence ID" value="RKF54714.1"/>
    <property type="molecule type" value="Genomic_DNA"/>
</dbReference>
<protein>
    <submittedName>
        <fullName evidence="2">Uncharacterized protein</fullName>
    </submittedName>
</protein>
<dbReference type="Proteomes" id="UP000286134">
    <property type="component" value="Unassembled WGS sequence"/>
</dbReference>
<proteinExistence type="predicted"/>
<sequence>MGHLERALAPVIKRFAHGDAPLNNESRHAGLSESIYATGQGHFAKQNISYNTKDKMDLDSRNYALPNHAAWRQLAEGWDTIITNSTSRRFALLMNLPRAIQKYLSRTHSVGKSSLGDSEPIDYSDLYPPEARDLQSRLIDEAVCLGQGLGLEANAPTKSQVPISDTPTNLPRAPQLNDPVKFDGT</sequence>
<dbReference type="OrthoDB" id="10447450at2759"/>
<dbReference type="AlphaFoldDB" id="A0A420HB96"/>